<dbReference type="EMBL" id="LT598469">
    <property type="protein sequence ID" value="SCV00297.1"/>
    <property type="molecule type" value="Genomic_DNA"/>
</dbReference>
<dbReference type="STRING" id="1230905.A0A1G4K8D2"/>
<dbReference type="GO" id="GO:0005199">
    <property type="term" value="F:structural constituent of cell wall"/>
    <property type="evidence" value="ECO:0007669"/>
    <property type="project" value="InterPro"/>
</dbReference>
<evidence type="ECO:0000256" key="1">
    <source>
        <dbReference type="ARBA" id="ARBA00004196"/>
    </source>
</evidence>
<sequence>MKFTTAFTPVLLALAQTIVADSESFYPLVIHSGSSLQYATAYVDNGKLYLGNPGSSNSLTFTVTDAGKLKISDGKYAVVSSDGSITEGSQDDGSTGFSLSDGHLEYNNAQSFVAVPSGSAYVFSTQGTASDDIGVAIRAQLASGSTASDFPSSASQSQPETSSTAAAISQIGDGQIQASSASPKSSAAAISQISDGQVQATSASPKSSAAAISQISDGQIQATSAAPKSTAAAVSQIGDGQIQAASTSPSIQVQSENNAPRAVAGIGAGIAAAALLI</sequence>
<evidence type="ECO:0000256" key="4">
    <source>
        <dbReference type="SAM" id="SignalP"/>
    </source>
</evidence>
<evidence type="ECO:0000313" key="6">
    <source>
        <dbReference type="Proteomes" id="UP000191024"/>
    </source>
</evidence>
<dbReference type="Proteomes" id="UP000191024">
    <property type="component" value="Chromosome G"/>
</dbReference>
<keyword evidence="2 4" id="KW-0732">Signal</keyword>
<feature type="signal peptide" evidence="4">
    <location>
        <begin position="1"/>
        <end position="20"/>
    </location>
</feature>
<feature type="compositionally biased region" description="Low complexity" evidence="3">
    <location>
        <begin position="151"/>
        <end position="166"/>
    </location>
</feature>
<dbReference type="Pfam" id="PF00399">
    <property type="entry name" value="PIR"/>
    <property type="match status" value="4"/>
</dbReference>
<name>A0A1G4K8D2_9SACH</name>
<proteinExistence type="predicted"/>
<keyword evidence="6" id="KW-1185">Reference proteome</keyword>
<dbReference type="PROSITE" id="PS50256">
    <property type="entry name" value="PIR_REPEAT_2"/>
    <property type="match status" value="4"/>
</dbReference>
<dbReference type="OrthoDB" id="5415592at2759"/>
<comment type="subcellular location">
    <subcellularLocation>
        <location evidence="1">Cell envelope</location>
    </subcellularLocation>
</comment>
<dbReference type="PROSITE" id="PS00929">
    <property type="entry name" value="PIR_REPEAT_1"/>
    <property type="match status" value="2"/>
</dbReference>
<reference evidence="5 6" key="1">
    <citation type="submission" date="2016-03" db="EMBL/GenBank/DDBJ databases">
        <authorList>
            <person name="Devillers H."/>
        </authorList>
    </citation>
    <scope>NUCLEOTIDE SEQUENCE [LARGE SCALE GENOMIC DNA]</scope>
    <source>
        <strain evidence="5">CBS 11717</strain>
    </source>
</reference>
<protein>
    <submittedName>
        <fullName evidence="5">LAMI_0G04126g1_1</fullName>
    </submittedName>
</protein>
<evidence type="ECO:0000256" key="2">
    <source>
        <dbReference type="ARBA" id="ARBA00022729"/>
    </source>
</evidence>
<evidence type="ECO:0000313" key="5">
    <source>
        <dbReference type="EMBL" id="SCV00297.1"/>
    </source>
</evidence>
<feature type="region of interest" description="Disordered" evidence="3">
    <location>
        <begin position="146"/>
        <end position="166"/>
    </location>
</feature>
<organism evidence="5 6">
    <name type="scientific">Lachancea mirantina</name>
    <dbReference type="NCBI Taxonomy" id="1230905"/>
    <lineage>
        <taxon>Eukaryota</taxon>
        <taxon>Fungi</taxon>
        <taxon>Dikarya</taxon>
        <taxon>Ascomycota</taxon>
        <taxon>Saccharomycotina</taxon>
        <taxon>Saccharomycetes</taxon>
        <taxon>Saccharomycetales</taxon>
        <taxon>Saccharomycetaceae</taxon>
        <taxon>Lachancea</taxon>
    </lineage>
</organism>
<evidence type="ECO:0000256" key="3">
    <source>
        <dbReference type="SAM" id="MobiDB-lite"/>
    </source>
</evidence>
<dbReference type="InterPro" id="IPR000420">
    <property type="entry name" value="Yeast_PIR_rpt"/>
</dbReference>
<feature type="chain" id="PRO_5009236421" evidence="4">
    <location>
        <begin position="21"/>
        <end position="277"/>
    </location>
</feature>
<gene>
    <name evidence="5" type="ORF">LAMI_0G04126G</name>
</gene>
<dbReference type="AlphaFoldDB" id="A0A1G4K8D2"/>
<accession>A0A1G4K8D2</accession>